<sequence>MATSTYTVGGNEAISWETGGGHAQYRLVCVPETTLAGMSARHSSSKRQCRIDSQVMKSAGGVLQMDPMAIHPRVPPQWRPLKQVDGSILRDPPGVFNRYGSKRSLAGLALAVCLMQCTTTCNASCPDEPHSCVVEEHAGQCLAPYCLLTELDCAAGVEDSSPRVLLGSQDARSDDFNLSESRHVQFTGLSTAAKLSGLVVYLLENLHSAWTSARQVSAAVVSTMPLILEGGRGHRPMRCPKGKVVSRQSGLSKHE</sequence>
<accession>A0A139H018</accession>
<gene>
    <name evidence="2" type="ORF">AC578_6271</name>
</gene>
<protein>
    <submittedName>
        <fullName evidence="2">Uncharacterized protein</fullName>
    </submittedName>
</protein>
<feature type="compositionally biased region" description="Polar residues" evidence="1">
    <location>
        <begin position="246"/>
        <end position="255"/>
    </location>
</feature>
<dbReference type="EMBL" id="LFZN01000199">
    <property type="protein sequence ID" value="KXS95805.1"/>
    <property type="molecule type" value="Genomic_DNA"/>
</dbReference>
<comment type="caution">
    <text evidence="2">The sequence shown here is derived from an EMBL/GenBank/DDBJ whole genome shotgun (WGS) entry which is preliminary data.</text>
</comment>
<name>A0A139H018_9PEZI</name>
<dbReference type="Proteomes" id="UP000070133">
    <property type="component" value="Unassembled WGS sequence"/>
</dbReference>
<evidence type="ECO:0000256" key="1">
    <source>
        <dbReference type="SAM" id="MobiDB-lite"/>
    </source>
</evidence>
<evidence type="ECO:0000313" key="2">
    <source>
        <dbReference type="EMBL" id="KXS95805.1"/>
    </source>
</evidence>
<organism evidence="2 3">
    <name type="scientific">Pseudocercospora eumusae</name>
    <dbReference type="NCBI Taxonomy" id="321146"/>
    <lineage>
        <taxon>Eukaryota</taxon>
        <taxon>Fungi</taxon>
        <taxon>Dikarya</taxon>
        <taxon>Ascomycota</taxon>
        <taxon>Pezizomycotina</taxon>
        <taxon>Dothideomycetes</taxon>
        <taxon>Dothideomycetidae</taxon>
        <taxon>Mycosphaerellales</taxon>
        <taxon>Mycosphaerellaceae</taxon>
        <taxon>Pseudocercospora</taxon>
    </lineage>
</organism>
<evidence type="ECO:0000313" key="3">
    <source>
        <dbReference type="Proteomes" id="UP000070133"/>
    </source>
</evidence>
<keyword evidence="3" id="KW-1185">Reference proteome</keyword>
<dbReference type="AlphaFoldDB" id="A0A139H018"/>
<proteinExistence type="predicted"/>
<reference evidence="2 3" key="1">
    <citation type="submission" date="2015-07" db="EMBL/GenBank/DDBJ databases">
        <title>Comparative genomics of the Sigatoka disease complex on banana suggests a link between parallel evolutionary changes in Pseudocercospora fijiensis and Pseudocercospora eumusae and increased virulence on the banana host.</title>
        <authorList>
            <person name="Chang T.-C."/>
            <person name="Salvucci A."/>
            <person name="Crous P.W."/>
            <person name="Stergiopoulos I."/>
        </authorList>
    </citation>
    <scope>NUCLEOTIDE SEQUENCE [LARGE SCALE GENOMIC DNA]</scope>
    <source>
        <strain evidence="2 3">CBS 114824</strain>
    </source>
</reference>
<feature type="region of interest" description="Disordered" evidence="1">
    <location>
        <begin position="232"/>
        <end position="255"/>
    </location>
</feature>